<dbReference type="Proteomes" id="UP001237105">
    <property type="component" value="Unassembled WGS sequence"/>
</dbReference>
<keyword evidence="4" id="KW-1185">Reference proteome</keyword>
<evidence type="ECO:0000313" key="3">
    <source>
        <dbReference type="EMBL" id="MDI3423838.1"/>
    </source>
</evidence>
<evidence type="ECO:0000256" key="1">
    <source>
        <dbReference type="SAM" id="MobiDB-lite"/>
    </source>
</evidence>
<name>A0ABT6T7G9_9ACTN</name>
<proteinExistence type="predicted"/>
<protein>
    <recommendedName>
        <fullName evidence="5">Secreted protein</fullName>
    </recommendedName>
</protein>
<gene>
    <name evidence="3" type="ORF">QIT00_35755</name>
</gene>
<feature type="chain" id="PRO_5045845150" description="Secreted protein" evidence="2">
    <location>
        <begin position="25"/>
        <end position="179"/>
    </location>
</feature>
<evidence type="ECO:0000313" key="4">
    <source>
        <dbReference type="Proteomes" id="UP001237105"/>
    </source>
</evidence>
<accession>A0ABT6T7G9</accession>
<keyword evidence="2" id="KW-0732">Signal</keyword>
<feature type="signal peptide" evidence="2">
    <location>
        <begin position="1"/>
        <end position="24"/>
    </location>
</feature>
<evidence type="ECO:0000256" key="2">
    <source>
        <dbReference type="SAM" id="SignalP"/>
    </source>
</evidence>
<feature type="region of interest" description="Disordered" evidence="1">
    <location>
        <begin position="131"/>
        <end position="179"/>
    </location>
</feature>
<evidence type="ECO:0008006" key="5">
    <source>
        <dbReference type="Google" id="ProtNLM"/>
    </source>
</evidence>
<comment type="caution">
    <text evidence="3">The sequence shown here is derived from an EMBL/GenBank/DDBJ whole genome shotgun (WGS) entry which is preliminary data.</text>
</comment>
<reference evidence="3 4" key="1">
    <citation type="submission" date="2023-05" db="EMBL/GenBank/DDBJ databases">
        <title>Draft genome sequence of Streptomyces sp. B-S-A12 isolated from a cave soil in Thailand.</title>
        <authorList>
            <person name="Chamroensaksri N."/>
            <person name="Muangham S."/>
        </authorList>
    </citation>
    <scope>NUCLEOTIDE SEQUENCE [LARGE SCALE GENOMIC DNA]</scope>
    <source>
        <strain evidence="3 4">B-S-A12</strain>
    </source>
</reference>
<dbReference type="RefSeq" id="WP_282539670.1">
    <property type="nucleotide sequence ID" value="NZ_JASCIS010000064.1"/>
</dbReference>
<organism evidence="3 4">
    <name type="scientific">Streptomyces luteolus</name>
    <dbReference type="NCBI Taxonomy" id="3043615"/>
    <lineage>
        <taxon>Bacteria</taxon>
        <taxon>Bacillati</taxon>
        <taxon>Actinomycetota</taxon>
        <taxon>Actinomycetes</taxon>
        <taxon>Kitasatosporales</taxon>
        <taxon>Streptomycetaceae</taxon>
        <taxon>Streptomyces</taxon>
    </lineage>
</organism>
<sequence length="179" mass="18213">MRKSRALRTTVVAAIATVGISVGAASGAMAATASHGAVPTALSVESVAQAKAKPAPKPTPKPKRVLIASPTLVVGTTAKVYQLSTNHFQADIFGSGGKVGSLDANGRAAYGNHNGMREVLEPSGRLKSWMDDAGRDARAVPDNTDDVTPDQGDQRPDVQQPDAAQAPEGSVAPAPQPGA</sequence>
<dbReference type="EMBL" id="JASCIS010000064">
    <property type="protein sequence ID" value="MDI3423838.1"/>
    <property type="molecule type" value="Genomic_DNA"/>
</dbReference>